<dbReference type="KEGG" id="pseb:EOK75_09890"/>
<evidence type="ECO:0000256" key="3">
    <source>
        <dbReference type="ARBA" id="ARBA00022801"/>
    </source>
</evidence>
<keyword evidence="4" id="KW-0460">Magnesium</keyword>
<reference evidence="6 7" key="1">
    <citation type="submission" date="2019-05" db="EMBL/GenBank/DDBJ databases">
        <title>Pseudorhodobacter turbinis sp. nov., isolated from the gut of the Korean turban shell.</title>
        <authorList>
            <person name="Jeong Y.-S."/>
            <person name="Kang W.-R."/>
            <person name="Bae J.-W."/>
        </authorList>
    </citation>
    <scope>NUCLEOTIDE SEQUENCE [LARGE SCALE GENOMIC DNA]</scope>
    <source>
        <strain evidence="6 7">S12M18</strain>
    </source>
</reference>
<dbReference type="GO" id="GO:0046872">
    <property type="term" value="F:metal ion binding"/>
    <property type="evidence" value="ECO:0007669"/>
    <property type="project" value="UniProtKB-KW"/>
</dbReference>
<accession>A0A4P8EGK6</accession>
<dbReference type="PANTHER" id="PTHR12629:SF0">
    <property type="entry name" value="DIPHOSPHOINOSITOL-POLYPHOSPHATE DIPHOSPHATASE"/>
    <property type="match status" value="1"/>
</dbReference>
<dbReference type="Gene3D" id="3.90.79.10">
    <property type="entry name" value="Nucleoside Triphosphate Pyrophosphohydrolase"/>
    <property type="match status" value="1"/>
</dbReference>
<evidence type="ECO:0000256" key="4">
    <source>
        <dbReference type="ARBA" id="ARBA00022842"/>
    </source>
</evidence>
<dbReference type="GO" id="GO:0005737">
    <property type="term" value="C:cytoplasm"/>
    <property type="evidence" value="ECO:0007669"/>
    <property type="project" value="TreeGrafter"/>
</dbReference>
<evidence type="ECO:0000256" key="2">
    <source>
        <dbReference type="ARBA" id="ARBA00022723"/>
    </source>
</evidence>
<dbReference type="AlphaFoldDB" id="A0A4P8EGK6"/>
<keyword evidence="2" id="KW-0479">Metal-binding</keyword>
<dbReference type="CDD" id="cd04666">
    <property type="entry name" value="NUDIX_DIPP2_like_Nudt4"/>
    <property type="match status" value="1"/>
</dbReference>
<dbReference type="SUPFAM" id="SSF55811">
    <property type="entry name" value="Nudix"/>
    <property type="match status" value="1"/>
</dbReference>
<proteinExistence type="predicted"/>
<dbReference type="GO" id="GO:0034431">
    <property type="term" value="F:bis(5'-adenosyl)-hexaphosphatase activity"/>
    <property type="evidence" value="ECO:0007669"/>
    <property type="project" value="TreeGrafter"/>
</dbReference>
<evidence type="ECO:0000313" key="6">
    <source>
        <dbReference type="EMBL" id="QCO56028.1"/>
    </source>
</evidence>
<dbReference type="GO" id="GO:0034432">
    <property type="term" value="F:bis(5'-adenosyl)-pentaphosphatase activity"/>
    <property type="evidence" value="ECO:0007669"/>
    <property type="project" value="TreeGrafter"/>
</dbReference>
<dbReference type="GO" id="GO:1901907">
    <property type="term" value="P:diadenosine pentaphosphate catabolic process"/>
    <property type="evidence" value="ECO:0007669"/>
    <property type="project" value="TreeGrafter"/>
</dbReference>
<dbReference type="InterPro" id="IPR015797">
    <property type="entry name" value="NUDIX_hydrolase-like_dom_sf"/>
</dbReference>
<dbReference type="GO" id="GO:0071543">
    <property type="term" value="P:diphosphoinositol polyphosphate metabolic process"/>
    <property type="evidence" value="ECO:0007669"/>
    <property type="project" value="TreeGrafter"/>
</dbReference>
<dbReference type="PROSITE" id="PS51462">
    <property type="entry name" value="NUDIX"/>
    <property type="match status" value="1"/>
</dbReference>
<gene>
    <name evidence="6" type="ORF">EOK75_09890</name>
</gene>
<dbReference type="GO" id="GO:1901909">
    <property type="term" value="P:diadenosine hexaphosphate catabolic process"/>
    <property type="evidence" value="ECO:0007669"/>
    <property type="project" value="TreeGrafter"/>
</dbReference>
<name>A0A4P8EGK6_9RHOB</name>
<dbReference type="InterPro" id="IPR000086">
    <property type="entry name" value="NUDIX_hydrolase_dom"/>
</dbReference>
<dbReference type="GO" id="GO:0000298">
    <property type="term" value="F:endopolyphosphatase activity"/>
    <property type="evidence" value="ECO:0007669"/>
    <property type="project" value="TreeGrafter"/>
</dbReference>
<dbReference type="Proteomes" id="UP000298631">
    <property type="component" value="Chromosome"/>
</dbReference>
<dbReference type="PANTHER" id="PTHR12629">
    <property type="entry name" value="DIPHOSPHOINOSITOL POLYPHOSPHATE PHOSPHOHYDROLASE"/>
    <property type="match status" value="1"/>
</dbReference>
<dbReference type="OrthoDB" id="7066910at2"/>
<evidence type="ECO:0000256" key="1">
    <source>
        <dbReference type="ARBA" id="ARBA00001946"/>
    </source>
</evidence>
<sequence length="151" mass="17111">MNSFLRLTASLFYRPPILQMAALCLRGTGEDTEVLLIRSLDSRRWILPKGWPMRGKTLAEAAAIEAWEEAGVTGEVEPDSIGSFASFKRRANGLRQRSTIEVFVLHVADVAKDFPEADMRESRWFPVTEAMEKLKEPELNGLITDYLSRPR</sequence>
<organism evidence="6 7">
    <name type="scientific">Pseudorhodobacter turbinis</name>
    <dbReference type="NCBI Taxonomy" id="2500533"/>
    <lineage>
        <taxon>Bacteria</taxon>
        <taxon>Pseudomonadati</taxon>
        <taxon>Pseudomonadota</taxon>
        <taxon>Alphaproteobacteria</taxon>
        <taxon>Rhodobacterales</taxon>
        <taxon>Paracoccaceae</taxon>
        <taxon>Pseudorhodobacter</taxon>
    </lineage>
</organism>
<keyword evidence="3 6" id="KW-0378">Hydrolase</keyword>
<evidence type="ECO:0000259" key="5">
    <source>
        <dbReference type="PROSITE" id="PS51462"/>
    </source>
</evidence>
<comment type="cofactor">
    <cofactor evidence="1">
        <name>Mg(2+)</name>
        <dbReference type="ChEBI" id="CHEBI:18420"/>
    </cofactor>
</comment>
<keyword evidence="7" id="KW-1185">Reference proteome</keyword>
<dbReference type="EMBL" id="CP039964">
    <property type="protein sequence ID" value="QCO56028.1"/>
    <property type="molecule type" value="Genomic_DNA"/>
</dbReference>
<protein>
    <submittedName>
        <fullName evidence="6">NUDIX hydrolase</fullName>
    </submittedName>
</protein>
<dbReference type="GO" id="GO:1901911">
    <property type="term" value="P:adenosine 5'-(hexahydrogen pentaphosphate) catabolic process"/>
    <property type="evidence" value="ECO:0007669"/>
    <property type="project" value="TreeGrafter"/>
</dbReference>
<evidence type="ECO:0000313" key="7">
    <source>
        <dbReference type="Proteomes" id="UP000298631"/>
    </source>
</evidence>
<dbReference type="Pfam" id="PF00293">
    <property type="entry name" value="NUDIX"/>
    <property type="match status" value="1"/>
</dbReference>
<feature type="domain" description="Nudix hydrolase" evidence="5">
    <location>
        <begin position="15"/>
        <end position="147"/>
    </location>
</feature>
<dbReference type="InterPro" id="IPR047198">
    <property type="entry name" value="DDP-like_NUDIX"/>
</dbReference>
<dbReference type="RefSeq" id="WP_137193815.1">
    <property type="nucleotide sequence ID" value="NZ_CP039964.1"/>
</dbReference>
<dbReference type="GO" id="GO:0008486">
    <property type="term" value="F:diphosphoinositol-polyphosphate diphosphatase activity"/>
    <property type="evidence" value="ECO:0007669"/>
    <property type="project" value="TreeGrafter"/>
</dbReference>